<keyword evidence="4" id="KW-0460">Magnesium</keyword>
<keyword evidence="4" id="KW-0479">Metal-binding</keyword>
<reference evidence="6" key="2">
    <citation type="journal article" date="2020" name="Data Brief">
        <title>Transcriptome dataset of Babesia bovis life stages within vertebrate and invertebrate hosts.</title>
        <authorList>
            <person name="Ueti M.W."/>
            <person name="Johnson W.C."/>
            <person name="Kappmeyer L.S."/>
            <person name="Herndon D.R."/>
            <person name="Mousel M.R."/>
            <person name="Reif K.E."/>
            <person name="Taus N.S."/>
            <person name="Ifeonu O.O."/>
            <person name="Silva J.C."/>
            <person name="Suarez C.E."/>
            <person name="Brayton K.A."/>
        </authorList>
    </citation>
    <scope>NUCLEOTIDE SEQUENCE [LARGE SCALE GENOMIC DNA]</scope>
</reference>
<keyword evidence="6" id="KW-1185">Reference proteome</keyword>
<feature type="binding site" evidence="3">
    <location>
        <begin position="23"/>
        <end position="30"/>
    </location>
    <ligand>
        <name>GTP</name>
        <dbReference type="ChEBI" id="CHEBI:37565"/>
    </ligand>
</feature>
<dbReference type="OMA" id="LYVINIM"/>
<gene>
    <name evidence="5" type="ORF">BBOV_I000240</name>
</gene>
<dbReference type="SUPFAM" id="SSF52540">
    <property type="entry name" value="P-loop containing nucleoside triphosphate hydrolases"/>
    <property type="match status" value="1"/>
</dbReference>
<reference evidence="5 6" key="1">
    <citation type="journal article" date="2007" name="PLoS Pathog.">
        <title>Genome sequence of Babesia bovis and comparative analysis of apicomplexan hemoprotozoa.</title>
        <authorList>
            <person name="Brayton K.A."/>
            <person name="Lau A.O.T."/>
            <person name="Herndon D.R."/>
            <person name="Hannick L."/>
            <person name="Kappmeyer L.S."/>
            <person name="Berens S.J."/>
            <person name="Bidwell S.L."/>
            <person name="Brown W.C."/>
            <person name="Crabtree J."/>
            <person name="Fadrosh D."/>
            <person name="Feldblum T."/>
            <person name="Forberger H.A."/>
            <person name="Haas B.J."/>
            <person name="Howell J.M."/>
            <person name="Khouri H."/>
            <person name="Koo H."/>
            <person name="Mann D.J."/>
            <person name="Norimine J."/>
            <person name="Paulsen I.T."/>
            <person name="Radune D."/>
            <person name="Ren Q."/>
            <person name="Smith R.K. Jr."/>
            <person name="Suarez C.E."/>
            <person name="White O."/>
            <person name="Wortman J.R."/>
            <person name="Knowles D.P. Jr."/>
            <person name="McElwain T.F."/>
            <person name="Nene V.M."/>
        </authorList>
    </citation>
    <scope>NUCLEOTIDE SEQUENCE [LARGE SCALE GENOMIC DNA]</scope>
    <source>
        <strain evidence="5">T2Bo</strain>
    </source>
</reference>
<name>A7AX45_BABBO</name>
<feature type="binding site" evidence="3">
    <location>
        <position position="73"/>
    </location>
    <ligand>
        <name>GTP</name>
        <dbReference type="ChEBI" id="CHEBI:37565"/>
    </ligand>
</feature>
<evidence type="ECO:0000256" key="2">
    <source>
        <dbReference type="ARBA" id="ARBA00023134"/>
    </source>
</evidence>
<evidence type="ECO:0000313" key="5">
    <source>
        <dbReference type="EMBL" id="EDO05118.1"/>
    </source>
</evidence>
<dbReference type="PANTHER" id="PTHR11711">
    <property type="entry name" value="ADP RIBOSYLATION FACTOR-RELATED"/>
    <property type="match status" value="1"/>
</dbReference>
<evidence type="ECO:0008006" key="7">
    <source>
        <dbReference type="Google" id="ProtNLM"/>
    </source>
</evidence>
<dbReference type="STRING" id="5865.A7AX45"/>
<dbReference type="InParanoid" id="A7AX45"/>
<dbReference type="GO" id="GO:0003924">
    <property type="term" value="F:GTPase activity"/>
    <property type="evidence" value="ECO:0007669"/>
    <property type="project" value="InterPro"/>
</dbReference>
<evidence type="ECO:0000256" key="1">
    <source>
        <dbReference type="ARBA" id="ARBA00022741"/>
    </source>
</evidence>
<dbReference type="InterPro" id="IPR006689">
    <property type="entry name" value="Small_GTPase_ARF/SAR"/>
</dbReference>
<dbReference type="InterPro" id="IPR024156">
    <property type="entry name" value="Small_GTPase_ARF"/>
</dbReference>
<dbReference type="GO" id="GO:0005525">
    <property type="term" value="F:GTP binding"/>
    <property type="evidence" value="ECO:0007669"/>
    <property type="project" value="UniProtKB-KW"/>
</dbReference>
<dbReference type="Pfam" id="PF00025">
    <property type="entry name" value="Arf"/>
    <property type="match status" value="1"/>
</dbReference>
<dbReference type="AlphaFoldDB" id="A7AX45"/>
<dbReference type="VEuPathDB" id="PiroplasmaDB:BBOV_I000240"/>
<evidence type="ECO:0000313" key="6">
    <source>
        <dbReference type="Proteomes" id="UP000002173"/>
    </source>
</evidence>
<dbReference type="Proteomes" id="UP000002173">
    <property type="component" value="Unassembled WGS sequence"/>
</dbReference>
<dbReference type="eggNOG" id="KOG0072">
    <property type="taxonomic scope" value="Eukaryota"/>
</dbReference>
<comment type="caution">
    <text evidence="5">The sequence shown here is derived from an EMBL/GenBank/DDBJ whole genome shotgun (WGS) entry which is preliminary data.</text>
</comment>
<reference evidence="6" key="3">
    <citation type="journal article" date="2021" name="Int. J. Parasitol.">
        <title>Comparative analysis of gene expression between Babesia bovis blood stages and kinetes allowed by improved genome annotation.</title>
        <authorList>
            <person name="Ueti M.W."/>
            <person name="Johnson W.C."/>
            <person name="Kappmeyer L.S."/>
            <person name="Herndon D.R."/>
            <person name="Mousel M.R."/>
            <person name="Reif K.E."/>
            <person name="Taus N.S."/>
            <person name="Ifeonu O.O."/>
            <person name="Silva J.C."/>
            <person name="Suarez C.E."/>
            <person name="Brayton K.A."/>
        </authorList>
    </citation>
    <scope>NUCLEOTIDE SEQUENCE [LARGE SCALE GENOMIC DNA]</scope>
</reference>
<protein>
    <recommendedName>
        <fullName evidence="7">ADP-ribosylation factor</fullName>
    </recommendedName>
</protein>
<accession>A7AX45</accession>
<dbReference type="KEGG" id="bbo:BBOV_I000240"/>
<dbReference type="GeneID" id="5476889"/>
<organism evidence="5 6">
    <name type="scientific">Babesia bovis</name>
    <dbReference type="NCBI Taxonomy" id="5865"/>
    <lineage>
        <taxon>Eukaryota</taxon>
        <taxon>Sar</taxon>
        <taxon>Alveolata</taxon>
        <taxon>Apicomplexa</taxon>
        <taxon>Aconoidasida</taxon>
        <taxon>Piroplasmida</taxon>
        <taxon>Babesiidae</taxon>
        <taxon>Babesia</taxon>
    </lineage>
</organism>
<keyword evidence="1 3" id="KW-0547">Nucleotide-binding</keyword>
<dbReference type="Gene3D" id="3.40.50.300">
    <property type="entry name" value="P-loop containing nucleotide triphosphate hydrolases"/>
    <property type="match status" value="1"/>
</dbReference>
<dbReference type="EMBL" id="AAXT01000006">
    <property type="protein sequence ID" value="EDO05118.1"/>
    <property type="molecule type" value="Genomic_DNA"/>
</dbReference>
<proteinExistence type="predicted"/>
<feature type="binding site" evidence="4">
    <location>
        <position position="51"/>
    </location>
    <ligand>
        <name>Mg(2+)</name>
        <dbReference type="ChEBI" id="CHEBI:18420"/>
    </ligand>
</feature>
<dbReference type="GO" id="GO:0046872">
    <property type="term" value="F:metal ion binding"/>
    <property type="evidence" value="ECO:0007669"/>
    <property type="project" value="UniProtKB-KW"/>
</dbReference>
<evidence type="ECO:0000256" key="4">
    <source>
        <dbReference type="PIRSR" id="PIRSR606689-2"/>
    </source>
</evidence>
<dbReference type="InterPro" id="IPR027417">
    <property type="entry name" value="P-loop_NTPase"/>
</dbReference>
<evidence type="ECO:0000256" key="3">
    <source>
        <dbReference type="PIRSR" id="PIRSR606689-1"/>
    </source>
</evidence>
<keyword evidence="2 3" id="KW-0342">GTP-binding</keyword>
<dbReference type="RefSeq" id="XP_001608686.1">
    <property type="nucleotide sequence ID" value="XM_001608636.1"/>
</dbReference>
<sequence>MVSLLGKLVNLTRGKVIHVFFCGLRGSGKTTLLYKSLIKDWVNISNEIEPTILYHYEELWLKRKCFGIWDFSGDSKIKDIPAYVSKLVHVTAIVFLINSVEHPETACNEIIGRLESLYNEESCCNTLFIIAFNQISHELQHYELESLIKNHFSSSGRFHFTTINALDGLADCNWLNCLETIHLHYKNTMSRQQ</sequence>
<feature type="binding site" evidence="4">
    <location>
        <position position="30"/>
    </location>
    <ligand>
        <name>Mg(2+)</name>
        <dbReference type="ChEBI" id="CHEBI:18420"/>
    </ligand>
</feature>